<dbReference type="Proteomes" id="UP000029647">
    <property type="component" value="Unassembled WGS sequence"/>
</dbReference>
<dbReference type="InterPro" id="IPR026444">
    <property type="entry name" value="Secre_tail"/>
</dbReference>
<reference evidence="10 11" key="1">
    <citation type="journal article" date="2014" name="Genome Announc.">
        <title>Draft Genome Sequences of Marine Flavobacterium Nonlabens Strains NR17, NR24, NR27, NR32, NR33, and Ara13.</title>
        <authorList>
            <person name="Nakanishi M."/>
            <person name="Meirelles P."/>
            <person name="Suzuki R."/>
            <person name="Takatani N."/>
            <person name="Mino S."/>
            <person name="Suda W."/>
            <person name="Oshima K."/>
            <person name="Hattori M."/>
            <person name="Ohkuma M."/>
            <person name="Hosokawa M."/>
            <person name="Miyashita K."/>
            <person name="Thompson F.L."/>
            <person name="Niwa A."/>
            <person name="Sawabe T."/>
            <person name="Sawabe T."/>
        </authorList>
    </citation>
    <scope>NUCLEOTIDE SEQUENCE [LARGE SCALE GENOMIC DNA]</scope>
    <source>
        <strain evidence="11">JCM19275</strain>
    </source>
</reference>
<keyword evidence="7" id="KW-0966">Cell projection</keyword>
<dbReference type="NCBIfam" id="TIGR04183">
    <property type="entry name" value="Por_Secre_tail"/>
    <property type="match status" value="1"/>
</dbReference>
<dbReference type="SUPFAM" id="SSF49899">
    <property type="entry name" value="Concanavalin A-like lectins/glucanases"/>
    <property type="match status" value="1"/>
</dbReference>
<dbReference type="InterPro" id="IPR006558">
    <property type="entry name" value="LamG-like"/>
</dbReference>
<dbReference type="Pfam" id="PF17963">
    <property type="entry name" value="Big_9"/>
    <property type="match status" value="1"/>
</dbReference>
<dbReference type="GO" id="GO:0005737">
    <property type="term" value="C:cytoplasm"/>
    <property type="evidence" value="ECO:0007669"/>
    <property type="project" value="UniProtKB-SubCell"/>
</dbReference>
<dbReference type="Gene3D" id="2.60.40.10">
    <property type="entry name" value="Immunoglobulins"/>
    <property type="match status" value="1"/>
</dbReference>
<dbReference type="Pfam" id="PF20009">
    <property type="entry name" value="GEVED"/>
    <property type="match status" value="2"/>
</dbReference>
<feature type="domain" description="LamG-like jellyroll fold" evidence="9">
    <location>
        <begin position="1008"/>
        <end position="1136"/>
    </location>
</feature>
<keyword evidence="5" id="KW-0969">Cilium</keyword>
<evidence type="ECO:0000256" key="2">
    <source>
        <dbReference type="ARBA" id="ARBA00004496"/>
    </source>
</evidence>
<dbReference type="InterPro" id="IPR013320">
    <property type="entry name" value="ConA-like_dom_sf"/>
</dbReference>
<evidence type="ECO:0000313" key="10">
    <source>
        <dbReference type="EMBL" id="GAL75773.1"/>
    </source>
</evidence>
<proteinExistence type="predicted"/>
<evidence type="ECO:0000256" key="1">
    <source>
        <dbReference type="ARBA" id="ARBA00004138"/>
    </source>
</evidence>
<dbReference type="NCBIfam" id="NF012200">
    <property type="entry name" value="choice_anch_D"/>
    <property type="match status" value="1"/>
</dbReference>
<protein>
    <submittedName>
        <fullName evidence="10">Internalin</fullName>
    </submittedName>
</protein>
<feature type="compositionally biased region" description="Basic and acidic residues" evidence="8">
    <location>
        <begin position="949"/>
        <end position="964"/>
    </location>
</feature>
<evidence type="ECO:0000313" key="11">
    <source>
        <dbReference type="Proteomes" id="UP000029647"/>
    </source>
</evidence>
<evidence type="ECO:0000256" key="3">
    <source>
        <dbReference type="ARBA" id="ARBA00022490"/>
    </source>
</evidence>
<dbReference type="InterPro" id="IPR017868">
    <property type="entry name" value="Filamin/ABP280_repeat-like"/>
</dbReference>
<keyword evidence="6" id="KW-1015">Disulfide bond</keyword>
<organism evidence="10 11">
    <name type="scientific">Nonlabens ulvanivorans</name>
    <name type="common">Persicivirga ulvanivorans</name>
    <dbReference type="NCBI Taxonomy" id="906888"/>
    <lineage>
        <taxon>Bacteria</taxon>
        <taxon>Pseudomonadati</taxon>
        <taxon>Bacteroidota</taxon>
        <taxon>Flavobacteriia</taxon>
        <taxon>Flavobacteriales</taxon>
        <taxon>Flavobacteriaceae</taxon>
        <taxon>Nonlabens</taxon>
    </lineage>
</organism>
<dbReference type="Gene3D" id="2.60.40.3440">
    <property type="match status" value="1"/>
</dbReference>
<dbReference type="EMBL" id="BBNT01000006">
    <property type="protein sequence ID" value="GAL75773.1"/>
    <property type="molecule type" value="Genomic_DNA"/>
</dbReference>
<evidence type="ECO:0000256" key="4">
    <source>
        <dbReference type="ARBA" id="ARBA00022729"/>
    </source>
</evidence>
<name>A0A090WHP8_NONUL</name>
<dbReference type="InterPro" id="IPR013783">
    <property type="entry name" value="Ig-like_fold"/>
</dbReference>
<feature type="region of interest" description="Disordered" evidence="8">
    <location>
        <begin position="871"/>
        <end position="965"/>
    </location>
</feature>
<dbReference type="Pfam" id="PF13385">
    <property type="entry name" value="Laminin_G_3"/>
    <property type="match status" value="1"/>
</dbReference>
<dbReference type="SMART" id="SM00560">
    <property type="entry name" value="LamGL"/>
    <property type="match status" value="1"/>
</dbReference>
<dbReference type="InterPro" id="IPR053879">
    <property type="entry name" value="HYDIN_VesB_CFA65-like_Ig"/>
</dbReference>
<evidence type="ECO:0000256" key="6">
    <source>
        <dbReference type="ARBA" id="ARBA00023157"/>
    </source>
</evidence>
<accession>A0A090WHP8</accession>
<dbReference type="InterPro" id="IPR045474">
    <property type="entry name" value="GEVED"/>
</dbReference>
<dbReference type="Gene3D" id="2.60.120.200">
    <property type="match status" value="1"/>
</dbReference>
<keyword evidence="4" id="KW-0732">Signal</keyword>
<evidence type="ECO:0000259" key="9">
    <source>
        <dbReference type="SMART" id="SM00560"/>
    </source>
</evidence>
<dbReference type="PROSITE" id="PS50194">
    <property type="entry name" value="FILAMIN_REPEAT"/>
    <property type="match status" value="1"/>
</dbReference>
<evidence type="ECO:0000256" key="5">
    <source>
        <dbReference type="ARBA" id="ARBA00023069"/>
    </source>
</evidence>
<evidence type="ECO:0000256" key="8">
    <source>
        <dbReference type="SAM" id="MobiDB-lite"/>
    </source>
</evidence>
<feature type="compositionally biased region" description="Acidic residues" evidence="8">
    <location>
        <begin position="911"/>
        <end position="936"/>
    </location>
</feature>
<gene>
    <name evidence="10" type="ORF">JCM19275_1656</name>
</gene>
<sequence length="1810" mass="195446">MDVHSNVNYEQVAVKVFLDINNDDVFDEPSERVYSAGPSIFNSTNFNFTLPASISPGSHRMRIMIINSNTISPCIISYDLGETEDYNITVGSPPLPLANDDTLDVAYNSVSSPANTVNVSVNDFIGTTNGGDLDNFSLLVMPLTTANGGTVVEGVDGNFVYVPATGFIGLDSFDYQICDTANNCDTGTVNVYVNSGACVPTSNSNERTGNEVHYITRVQVSGESQNIDNPTGDDGGYGNYISVPPADMIPGNSYTIDIEVSNTGSNNSGWAAYIDYNNNGSFNDVGDNIYATNGTGGTEAVPYVVRTITIPTSATTGRRVLRIGSRRYWASVQSCGNDSGNSEEFEDYVIDILPIAGANISLSGNAVAISHNSTTTSLADGTNFGVVDSNIGEDDHAFVITNNGSTDLTLGLIGPVNFGIGSHSSFTLLNTPAPGTIISSGASTTFQVRYTPRTVGQHNATIEIASDDANENPFVFAIQGEGAQIYPDTDGDGVPDNVDVDDDNDGIRDIDEQNACLMSPLSTTADVIFLNETFGAGLNRVTIDGSTPGVTTDYCYEDGTIVQGPDECDTEVNLGDGNYTVHYSISDNNGVTDIGPSNPDVSNWAEGVWYYGEDHTTGDVNGRMAIFNADVDPGVFYETEIVGTVPGAPIFYEFWALNIDRQDSDFSAGELPRILPNVTVNFFNSDKSSLLATYNPGDVERCSDGSHNGCGSLSQWIQFNTTITLADSDFIIQMVNNSPGGLGNDLALDDIKITQTLCDLDGDGVADVIDLDNDNDGIPNIYEIGQPMALSTVDTNLDGTTFGDATWVDLNNDGLHDAYDTYSPDDSDGDSVPDYLDLDSDNDGIFDVLEYDGLGDLDVNGDGIGEGIDNTTGISDDQFDGDGLLSGIDNNDDDTDDIDHGTSSFVLPLDTDNDGIPDYLDIDSDDATNDLSDGSDIDNSYYADQDLDNDGRVDDTGDVDRDGINDGNNDFDTGIYGAPIDLDDDLSIYFDGRNDYLQTAVPVTAGLNSSSMMVWVLADHTASDAVIMGEDNFNIVLNPSGNVILSAVDSGGNNFSITSTNTISDIKWMHIAASYDSVNMTLYINGVEEGVIGTSGLPLSSLSGNSFTVGNSSIAGSSNYYRGYLDEIRVFNSAQDINDLRRIMYQEIEANGSYVTGVVLPKDTSILWNELAIYYDFTRIEGDIVYDVTNNMDIKMYNVKEIVLQTAPIPYVTIQDGLLSSNNTFVQNTVWEASDLFNYDYTILRINHETVLDNSISTIGIVLETLGSIDVNDGNYIENSWYVLLEGNIDLEGDAQLVQTISSDLDVTSNGFITRKQQGEANVYSYNYWSSPVGEINSTTNNNSFQLSNLEDNVGPVQFTGINIGTPPVTSPVTISGRWLHTFLNGATYSDWSRIDPSVTQIAAGQGWSQKGTGNVLGYQEYLFKGKPNNGLISIPATPHISGNITSSLLGNPYPSAFDAREFIDDNAGVIDGAVYLWDQFRGTNHQLAYYEGGYATITKMTTVKAAQYAGLGYLNGGAGPAILPTFFLPVSQAFFVTITNNGSIEFNNSQRVFKQEALNESIFLAAPGSNQATVDRSSYQDLSIKLIRLELISDTGASRQIAIGFDSGLSDGYDYGYDAYLTGTLNETDFFVPSQGQQFVIKSFNDITDDKVVNLAVKGITGNLYKITSTDFTNIDLTQEVWLKDNELNVYHDIRASDYHFYFSIDGLDEDRFDIVFYNPTTLSNSSQEIDDLLVYYDNDSSIISIQGLNQALTGLDIYDLSGKLISSFRESELINEQSGIKVPQISTGIYLVTLSTNDANRTVKLAVQ</sequence>
<dbReference type="Pfam" id="PF22544">
    <property type="entry name" value="HYDIN_VesB_CFA65-like_Ig"/>
    <property type="match status" value="1"/>
</dbReference>
<comment type="subcellular location">
    <subcellularLocation>
        <location evidence="1">Cell projection</location>
        <location evidence="1">Cilium</location>
    </subcellularLocation>
    <subcellularLocation>
        <location evidence="2">Cytoplasm</location>
    </subcellularLocation>
</comment>
<evidence type="ECO:0000256" key="7">
    <source>
        <dbReference type="ARBA" id="ARBA00023273"/>
    </source>
</evidence>
<comment type="caution">
    <text evidence="10">The sequence shown here is derived from an EMBL/GenBank/DDBJ whole genome shotgun (WGS) entry which is preliminary data.</text>
</comment>
<keyword evidence="3" id="KW-0963">Cytoplasm</keyword>
<dbReference type="GO" id="GO:0005975">
    <property type="term" value="P:carbohydrate metabolic process"/>
    <property type="evidence" value="ECO:0007669"/>
    <property type="project" value="UniProtKB-ARBA"/>
</dbReference>
<dbReference type="GO" id="GO:0004553">
    <property type="term" value="F:hydrolase activity, hydrolyzing O-glycosyl compounds"/>
    <property type="evidence" value="ECO:0007669"/>
    <property type="project" value="UniProtKB-ARBA"/>
</dbReference>